<dbReference type="InterPro" id="IPR000182">
    <property type="entry name" value="GNAT_dom"/>
</dbReference>
<name>A0A356LF22_9BURK</name>
<dbReference type="GO" id="GO:0008999">
    <property type="term" value="F:protein-N-terminal-alanine acetyltransferase activity"/>
    <property type="evidence" value="ECO:0007669"/>
    <property type="project" value="TreeGrafter"/>
</dbReference>
<evidence type="ECO:0000256" key="2">
    <source>
        <dbReference type="ARBA" id="ARBA00023315"/>
    </source>
</evidence>
<dbReference type="Pfam" id="PF13302">
    <property type="entry name" value="Acetyltransf_3"/>
    <property type="match status" value="1"/>
</dbReference>
<dbReference type="Gene3D" id="3.40.630.30">
    <property type="match status" value="1"/>
</dbReference>
<dbReference type="PANTHER" id="PTHR43792">
    <property type="entry name" value="GNAT FAMILY, PUTATIVE (AFU_ORTHOLOGUE AFUA_3G00765)-RELATED-RELATED"/>
    <property type="match status" value="1"/>
</dbReference>
<dbReference type="Proteomes" id="UP000264036">
    <property type="component" value="Unassembled WGS sequence"/>
</dbReference>
<dbReference type="EMBL" id="DOEK01000020">
    <property type="protein sequence ID" value="HBP29358.1"/>
    <property type="molecule type" value="Genomic_DNA"/>
</dbReference>
<evidence type="ECO:0000313" key="6">
    <source>
        <dbReference type="Proteomes" id="UP000264036"/>
    </source>
</evidence>
<dbReference type="GO" id="GO:0005737">
    <property type="term" value="C:cytoplasm"/>
    <property type="evidence" value="ECO:0007669"/>
    <property type="project" value="TreeGrafter"/>
</dbReference>
<keyword evidence="2" id="KW-0012">Acyltransferase</keyword>
<comment type="caution">
    <text evidence="5">The sequence shown here is derived from an EMBL/GenBank/DDBJ whole genome shotgun (WGS) entry which is preliminary data.</text>
</comment>
<comment type="similarity">
    <text evidence="3">Belongs to the acetyltransferase family. RimJ subfamily.</text>
</comment>
<dbReference type="InterPro" id="IPR051531">
    <property type="entry name" value="N-acetyltransferase"/>
</dbReference>
<dbReference type="AlphaFoldDB" id="A0A356LF22"/>
<evidence type="ECO:0000259" key="4">
    <source>
        <dbReference type="PROSITE" id="PS51186"/>
    </source>
</evidence>
<organism evidence="5 6">
    <name type="scientific">Advenella kashmirensis</name>
    <dbReference type="NCBI Taxonomy" id="310575"/>
    <lineage>
        <taxon>Bacteria</taxon>
        <taxon>Pseudomonadati</taxon>
        <taxon>Pseudomonadota</taxon>
        <taxon>Betaproteobacteria</taxon>
        <taxon>Burkholderiales</taxon>
        <taxon>Alcaligenaceae</taxon>
    </lineage>
</organism>
<protein>
    <submittedName>
        <fullName evidence="5">Phosphinothricin acetyltransferase</fullName>
    </submittedName>
</protein>
<evidence type="ECO:0000313" key="5">
    <source>
        <dbReference type="EMBL" id="HBP29358.1"/>
    </source>
</evidence>
<dbReference type="InterPro" id="IPR016181">
    <property type="entry name" value="Acyl_CoA_acyltransferase"/>
</dbReference>
<reference evidence="5 6" key="1">
    <citation type="journal article" date="2018" name="Nat. Biotechnol.">
        <title>A standardized bacterial taxonomy based on genome phylogeny substantially revises the tree of life.</title>
        <authorList>
            <person name="Parks D.H."/>
            <person name="Chuvochina M."/>
            <person name="Waite D.W."/>
            <person name="Rinke C."/>
            <person name="Skarshewski A."/>
            <person name="Chaumeil P.A."/>
            <person name="Hugenholtz P."/>
        </authorList>
    </citation>
    <scope>NUCLEOTIDE SEQUENCE [LARGE SCALE GENOMIC DNA]</scope>
    <source>
        <strain evidence="5">UBA10707</strain>
    </source>
</reference>
<evidence type="ECO:0000256" key="1">
    <source>
        <dbReference type="ARBA" id="ARBA00022679"/>
    </source>
</evidence>
<dbReference type="PANTHER" id="PTHR43792:SF8">
    <property type="entry name" value="[RIBOSOMAL PROTEIN US5]-ALANINE N-ACETYLTRANSFERASE"/>
    <property type="match status" value="1"/>
</dbReference>
<dbReference type="SUPFAM" id="SSF55729">
    <property type="entry name" value="Acyl-CoA N-acyltransferases (Nat)"/>
    <property type="match status" value="1"/>
</dbReference>
<sequence length="167" mass="18937">MDKVYIQRAAHGDAQELIEFNLQNKHYHHPWVSPFTDQTGFQNWFSRCLTAAVVGLVVREEVSRKVVGIININEIVAGALQSGFLGFYGSSKMAGRGLMTEGLQLAVKYAFEELGLHRLEANIQPDNTASIELVRRVGFQKEGFSPKYLFIDGAWRDHERWAIINNK</sequence>
<accession>A0A356LF22</accession>
<keyword evidence="1 5" id="KW-0808">Transferase</keyword>
<feature type="domain" description="N-acetyltransferase" evidence="4">
    <location>
        <begin position="4"/>
        <end position="162"/>
    </location>
</feature>
<dbReference type="PROSITE" id="PS51186">
    <property type="entry name" value="GNAT"/>
    <property type="match status" value="1"/>
</dbReference>
<gene>
    <name evidence="5" type="ORF">DD666_08075</name>
</gene>
<proteinExistence type="inferred from homology"/>
<evidence type="ECO:0000256" key="3">
    <source>
        <dbReference type="ARBA" id="ARBA00038502"/>
    </source>
</evidence>